<protein>
    <submittedName>
        <fullName evidence="1">Uncharacterized protein</fullName>
    </submittedName>
</protein>
<name>M6RN71_LEPIR</name>
<dbReference type="Proteomes" id="UP000012092">
    <property type="component" value="Unassembled WGS sequence"/>
</dbReference>
<evidence type="ECO:0000313" key="2">
    <source>
        <dbReference type="Proteomes" id="UP000012092"/>
    </source>
</evidence>
<gene>
    <name evidence="1" type="ORF">LEP1GSC116_0838</name>
</gene>
<dbReference type="AlphaFoldDB" id="M6RN71"/>
<organism evidence="1 2">
    <name type="scientific">Leptospira interrogans serovar Icterohaemorrhagiae str. Verdun HP</name>
    <dbReference type="NCBI Taxonomy" id="1049910"/>
    <lineage>
        <taxon>Bacteria</taxon>
        <taxon>Pseudomonadati</taxon>
        <taxon>Spirochaetota</taxon>
        <taxon>Spirochaetia</taxon>
        <taxon>Leptospirales</taxon>
        <taxon>Leptospiraceae</taxon>
        <taxon>Leptospira</taxon>
    </lineage>
</organism>
<evidence type="ECO:0000313" key="1">
    <source>
        <dbReference type="EMBL" id="EMO06004.1"/>
    </source>
</evidence>
<dbReference type="EMBL" id="AHNZ02000346">
    <property type="protein sequence ID" value="EMO06004.1"/>
    <property type="molecule type" value="Genomic_DNA"/>
</dbReference>
<reference evidence="1 2" key="1">
    <citation type="submission" date="2013-01" db="EMBL/GenBank/DDBJ databases">
        <authorList>
            <person name="Harkins D.M."/>
            <person name="Durkin A.S."/>
            <person name="Brinkac L.M."/>
            <person name="Haft D.H."/>
            <person name="Selengut J.D."/>
            <person name="Sanka R."/>
            <person name="DePew J."/>
            <person name="Purushe J."/>
            <person name="Picardeau M."/>
            <person name="Werts C."/>
            <person name="Goarant C."/>
            <person name="Vinetz J.M."/>
            <person name="Sutton G.G."/>
            <person name="Nierman W.C."/>
            <person name="Fouts D.E."/>
        </authorList>
    </citation>
    <scope>NUCLEOTIDE SEQUENCE [LARGE SCALE GENOMIC DNA]</scope>
    <source>
        <strain evidence="1 2">Verdun HP</strain>
    </source>
</reference>
<comment type="caution">
    <text evidence="1">The sequence shown here is derived from an EMBL/GenBank/DDBJ whole genome shotgun (WGS) entry which is preliminary data.</text>
</comment>
<proteinExistence type="predicted"/>
<sequence>MKATTSQNLVLSLNSETQEIIEQPYSMLEDEILEFIEPLEEKIFLRKTI</sequence>
<accession>M6RN71</accession>